<sequence>MKMCAHLSSFLNNKQLLVKIYDRSYCKSNFLAAFPKSLHRARGQITGILCGPYCTQCYIFGENLAKVLRVEGGVVCWGGSFLYCRTSHEYVITIEQLGPYLS</sequence>
<dbReference type="EMBL" id="DYDO01000011">
    <property type="protein sequence ID" value="DBA16643.1"/>
    <property type="molecule type" value="Genomic_DNA"/>
</dbReference>
<accession>A0AAV3A3I0</accession>
<name>A0AAV3A3I0_PYXAD</name>
<keyword evidence="2" id="KW-1185">Reference proteome</keyword>
<gene>
    <name evidence="1" type="ORF">GDO54_004017</name>
</gene>
<dbReference type="Proteomes" id="UP001181693">
    <property type="component" value="Unassembled WGS sequence"/>
</dbReference>
<comment type="caution">
    <text evidence="1">The sequence shown here is derived from an EMBL/GenBank/DDBJ whole genome shotgun (WGS) entry which is preliminary data.</text>
</comment>
<dbReference type="AlphaFoldDB" id="A0AAV3A3I0"/>
<protein>
    <submittedName>
        <fullName evidence="1">Uncharacterized protein</fullName>
    </submittedName>
</protein>
<organism evidence="1 2">
    <name type="scientific">Pyxicephalus adspersus</name>
    <name type="common">African bullfrog</name>
    <dbReference type="NCBI Taxonomy" id="30357"/>
    <lineage>
        <taxon>Eukaryota</taxon>
        <taxon>Metazoa</taxon>
        <taxon>Chordata</taxon>
        <taxon>Craniata</taxon>
        <taxon>Vertebrata</taxon>
        <taxon>Euteleostomi</taxon>
        <taxon>Amphibia</taxon>
        <taxon>Batrachia</taxon>
        <taxon>Anura</taxon>
        <taxon>Neobatrachia</taxon>
        <taxon>Ranoidea</taxon>
        <taxon>Pyxicephalidae</taxon>
        <taxon>Pyxicephalinae</taxon>
        <taxon>Pyxicephalus</taxon>
    </lineage>
</organism>
<proteinExistence type="predicted"/>
<evidence type="ECO:0000313" key="1">
    <source>
        <dbReference type="EMBL" id="DBA16643.1"/>
    </source>
</evidence>
<evidence type="ECO:0000313" key="2">
    <source>
        <dbReference type="Proteomes" id="UP001181693"/>
    </source>
</evidence>
<reference evidence="1" key="1">
    <citation type="thesis" date="2020" institute="ProQuest LLC" country="789 East Eisenhower Parkway, Ann Arbor, MI, USA">
        <title>Comparative Genomics and Chromosome Evolution.</title>
        <authorList>
            <person name="Mudd A.B."/>
        </authorList>
    </citation>
    <scope>NUCLEOTIDE SEQUENCE</scope>
    <source>
        <strain evidence="1">1538</strain>
        <tissue evidence="1">Blood</tissue>
    </source>
</reference>